<evidence type="ECO:0000259" key="8">
    <source>
        <dbReference type="PROSITE" id="PS50975"/>
    </source>
</evidence>
<sequence length="650" mass="68199">MSTNFQKILVANRGEIAVRVMRSARAMGRRTVAVYSTADADAEHVRQADEAVWIGESLPAQSYLNIAAIIDAARTSGADAVHPGYGFLAENAAFAQACRDAGLVFIGPSPEAIRAMGDKAGAKRLMQAAGVPCIPGYQGEDQGAARLAAEAARIGWPVMIKATAGGGGRGMRLVASAEGFADALQSAQSEALNAFGDATVILERAIVAPRHIEIQVFADRHGNAIHLGERDCSVQRRHQKVIEEAPSPAVSETLRQRMGATAVAAAKAIAYEGAGTLEFLLDADGQYWFMEMNTRLQVEHPVTEAVTGLDLVELQLRVAAGEPLPLAQQDVRIAGHAIEVRLCAEDPLQGFMPQSGTLSAWRPSPALRTEHALRDGAAVPPFYDSMVAKLVAHGRTRDEARRKLIAGLADTVALGVATNQQLLQRALSHEVFAGGGATTAFIADHLDSLLAPDAAADTQAALLAALLLQLGERGWPSSLAHTLPNALRFSLDGAVHAARVMPRGAGRFDIALDESAPAQVALLALPGDGTLRFSCGGLSEQAFVVRDAGRLSFHFRGRAFQLDDLTHAAVARADAAGGDGLLRASMNGRVIALLAAEGDTVAAGQPLVTLEAMKMEHVHCAPRAGRVAALHVAVGAQVAARHVVAEIADA</sequence>
<dbReference type="InterPro" id="IPR011764">
    <property type="entry name" value="Biotin_carboxylation_dom"/>
</dbReference>
<dbReference type="GO" id="GO:0005524">
    <property type="term" value="F:ATP binding"/>
    <property type="evidence" value="ECO:0007669"/>
    <property type="project" value="UniProtKB-UniRule"/>
</dbReference>
<dbReference type="InterPro" id="IPR005481">
    <property type="entry name" value="BC-like_N"/>
</dbReference>
<dbReference type="Pfam" id="PF00364">
    <property type="entry name" value="Biotin_lipoyl"/>
    <property type="match status" value="1"/>
</dbReference>
<dbReference type="FunFam" id="3.40.50.20:FF:000010">
    <property type="entry name" value="Propionyl-CoA carboxylase subunit alpha"/>
    <property type="match status" value="1"/>
</dbReference>
<organism evidence="10 11">
    <name type="scientific">Variovorax paradoxus</name>
    <dbReference type="NCBI Taxonomy" id="34073"/>
    <lineage>
        <taxon>Bacteria</taxon>
        <taxon>Pseudomonadati</taxon>
        <taxon>Pseudomonadota</taxon>
        <taxon>Betaproteobacteria</taxon>
        <taxon>Burkholderiales</taxon>
        <taxon>Comamonadaceae</taxon>
        <taxon>Variovorax</taxon>
    </lineage>
</organism>
<dbReference type="RefSeq" id="WP_081270680.1">
    <property type="nucleotide sequence ID" value="NZ_LVHG01000079.1"/>
</dbReference>
<gene>
    <name evidence="10" type="ORF">A3K87_28325</name>
</gene>
<feature type="domain" description="Lipoyl-binding" evidence="7">
    <location>
        <begin position="570"/>
        <end position="648"/>
    </location>
</feature>
<dbReference type="Gene3D" id="2.40.50.100">
    <property type="match status" value="1"/>
</dbReference>
<keyword evidence="5" id="KW-0092">Biotin</keyword>
<dbReference type="GO" id="GO:0046872">
    <property type="term" value="F:metal ion binding"/>
    <property type="evidence" value="ECO:0007669"/>
    <property type="project" value="InterPro"/>
</dbReference>
<evidence type="ECO:0000256" key="2">
    <source>
        <dbReference type="ARBA" id="ARBA00022598"/>
    </source>
</evidence>
<evidence type="ECO:0000256" key="3">
    <source>
        <dbReference type="ARBA" id="ARBA00022741"/>
    </source>
</evidence>
<comment type="cofactor">
    <cofactor evidence="1">
        <name>biotin</name>
        <dbReference type="ChEBI" id="CHEBI:57586"/>
    </cofactor>
</comment>
<name>A0AA91DJP0_VARPD</name>
<dbReference type="Proteomes" id="UP000077852">
    <property type="component" value="Unassembled WGS sequence"/>
</dbReference>
<dbReference type="GO" id="GO:0016874">
    <property type="term" value="F:ligase activity"/>
    <property type="evidence" value="ECO:0007669"/>
    <property type="project" value="UniProtKB-KW"/>
</dbReference>
<dbReference type="SMART" id="SM00878">
    <property type="entry name" value="Biotin_carb_C"/>
    <property type="match status" value="1"/>
</dbReference>
<dbReference type="PROSITE" id="PS50975">
    <property type="entry name" value="ATP_GRASP"/>
    <property type="match status" value="1"/>
</dbReference>
<dbReference type="Pfam" id="PF00289">
    <property type="entry name" value="Biotin_carb_N"/>
    <property type="match status" value="1"/>
</dbReference>
<dbReference type="SUPFAM" id="SSF51230">
    <property type="entry name" value="Single hybrid motif"/>
    <property type="match status" value="1"/>
</dbReference>
<evidence type="ECO:0000259" key="7">
    <source>
        <dbReference type="PROSITE" id="PS50968"/>
    </source>
</evidence>
<dbReference type="InterPro" id="IPR050856">
    <property type="entry name" value="Biotin_carboxylase_complex"/>
</dbReference>
<evidence type="ECO:0000313" key="10">
    <source>
        <dbReference type="EMBL" id="OAK58524.1"/>
    </source>
</evidence>
<dbReference type="SUPFAM" id="SSF52440">
    <property type="entry name" value="PreATP-grasp domain"/>
    <property type="match status" value="1"/>
</dbReference>
<reference evidence="10 11" key="1">
    <citation type="submission" date="2016-03" db="EMBL/GenBank/DDBJ databases">
        <title>Genome sequence of Variovorax paradoxus KB5.</title>
        <authorList>
            <person name="Jeong H."/>
            <person name="Hong C.E."/>
            <person name="Jo S.H."/>
            <person name="Park J.M."/>
        </authorList>
    </citation>
    <scope>NUCLEOTIDE SEQUENCE [LARGE SCALE GENOMIC DNA]</scope>
    <source>
        <strain evidence="10 11">KB5</strain>
    </source>
</reference>
<dbReference type="Gene3D" id="3.30.470.20">
    <property type="entry name" value="ATP-grasp fold, B domain"/>
    <property type="match status" value="1"/>
</dbReference>
<dbReference type="InterPro" id="IPR005482">
    <property type="entry name" value="Biotin_COase_C"/>
</dbReference>
<dbReference type="NCBIfam" id="NF006367">
    <property type="entry name" value="PRK08591.1"/>
    <property type="match status" value="1"/>
</dbReference>
<dbReference type="InterPro" id="IPR000089">
    <property type="entry name" value="Biotin_lipoyl"/>
</dbReference>
<dbReference type="InterPro" id="IPR016185">
    <property type="entry name" value="PreATP-grasp_dom_sf"/>
</dbReference>
<feature type="domain" description="ATP-grasp" evidence="8">
    <location>
        <begin position="123"/>
        <end position="320"/>
    </location>
</feature>
<proteinExistence type="predicted"/>
<dbReference type="PROSITE" id="PS00867">
    <property type="entry name" value="CPSASE_2"/>
    <property type="match status" value="1"/>
</dbReference>
<dbReference type="InterPro" id="IPR011054">
    <property type="entry name" value="Rudment_hybrid_motif"/>
</dbReference>
<evidence type="ECO:0000256" key="5">
    <source>
        <dbReference type="ARBA" id="ARBA00023267"/>
    </source>
</evidence>
<dbReference type="InterPro" id="IPR005479">
    <property type="entry name" value="CPAse_ATP-bd"/>
</dbReference>
<accession>A0AA91DJP0</accession>
<keyword evidence="4 6" id="KW-0067">ATP-binding</keyword>
<keyword evidence="2" id="KW-0436">Ligase</keyword>
<dbReference type="FunFam" id="3.30.1490.20:FF:000003">
    <property type="entry name" value="acetyl-CoA carboxylase isoform X1"/>
    <property type="match status" value="1"/>
</dbReference>
<dbReference type="PANTHER" id="PTHR18866">
    <property type="entry name" value="CARBOXYLASE:PYRUVATE/ACETYL-COA/PROPIONYL-COA CARBOXYLASE"/>
    <property type="match status" value="1"/>
</dbReference>
<evidence type="ECO:0000259" key="9">
    <source>
        <dbReference type="PROSITE" id="PS50979"/>
    </source>
</evidence>
<dbReference type="InterPro" id="IPR011053">
    <property type="entry name" value="Single_hybrid_motif"/>
</dbReference>
<dbReference type="InterPro" id="IPR011761">
    <property type="entry name" value="ATP-grasp"/>
</dbReference>
<dbReference type="SUPFAM" id="SSF51246">
    <property type="entry name" value="Rudiment single hybrid motif"/>
    <property type="match status" value="1"/>
</dbReference>
<dbReference type="AlphaFoldDB" id="A0AA91DJP0"/>
<feature type="domain" description="Biotin carboxylation" evidence="9">
    <location>
        <begin position="4"/>
        <end position="447"/>
    </location>
</feature>
<comment type="caution">
    <text evidence="10">The sequence shown here is derived from an EMBL/GenBank/DDBJ whole genome shotgun (WGS) entry which is preliminary data.</text>
</comment>
<evidence type="ECO:0000256" key="1">
    <source>
        <dbReference type="ARBA" id="ARBA00001953"/>
    </source>
</evidence>
<protein>
    <submittedName>
        <fullName evidence="10">3-methylcrotonyl-CoA carboxylase</fullName>
    </submittedName>
</protein>
<dbReference type="EMBL" id="LVHG01000079">
    <property type="protein sequence ID" value="OAK58524.1"/>
    <property type="molecule type" value="Genomic_DNA"/>
</dbReference>
<dbReference type="Pfam" id="PF02786">
    <property type="entry name" value="CPSase_L_D2"/>
    <property type="match status" value="1"/>
</dbReference>
<evidence type="ECO:0000256" key="4">
    <source>
        <dbReference type="ARBA" id="ARBA00022840"/>
    </source>
</evidence>
<keyword evidence="3 6" id="KW-0547">Nucleotide-binding</keyword>
<dbReference type="FunFam" id="3.30.470.20:FF:000028">
    <property type="entry name" value="Methylcrotonoyl-CoA carboxylase subunit alpha, mitochondrial"/>
    <property type="match status" value="1"/>
</dbReference>
<dbReference type="SUPFAM" id="SSF56059">
    <property type="entry name" value="Glutathione synthetase ATP-binding domain-like"/>
    <property type="match status" value="1"/>
</dbReference>
<evidence type="ECO:0000256" key="6">
    <source>
        <dbReference type="PROSITE-ProRule" id="PRU00409"/>
    </source>
</evidence>
<evidence type="ECO:0000313" key="11">
    <source>
        <dbReference type="Proteomes" id="UP000077852"/>
    </source>
</evidence>
<dbReference type="PROSITE" id="PS50968">
    <property type="entry name" value="BIOTINYL_LIPOYL"/>
    <property type="match status" value="1"/>
</dbReference>
<dbReference type="PROSITE" id="PS50979">
    <property type="entry name" value="BC"/>
    <property type="match status" value="1"/>
</dbReference>
<dbReference type="CDD" id="cd06850">
    <property type="entry name" value="biotinyl_domain"/>
    <property type="match status" value="1"/>
</dbReference>
<dbReference type="Pfam" id="PF02785">
    <property type="entry name" value="Biotin_carb_C"/>
    <property type="match status" value="1"/>
</dbReference>
<dbReference type="PANTHER" id="PTHR18866:SF33">
    <property type="entry name" value="METHYLCROTONOYL-COA CARBOXYLASE SUBUNIT ALPHA, MITOCHONDRIAL-RELATED"/>
    <property type="match status" value="1"/>
</dbReference>